<gene>
    <name evidence="1" type="ORF">GBA63_10935</name>
</gene>
<evidence type="ECO:0000313" key="2">
    <source>
        <dbReference type="Proteomes" id="UP000501452"/>
    </source>
</evidence>
<proteinExistence type="predicted"/>
<dbReference type="KEGG" id="rub:GBA63_10935"/>
<name>A0A6G8Q9J5_9ACTN</name>
<organism evidence="1 2">
    <name type="scientific">Rubrobacter tropicus</name>
    <dbReference type="NCBI Taxonomy" id="2653851"/>
    <lineage>
        <taxon>Bacteria</taxon>
        <taxon>Bacillati</taxon>
        <taxon>Actinomycetota</taxon>
        <taxon>Rubrobacteria</taxon>
        <taxon>Rubrobacterales</taxon>
        <taxon>Rubrobacteraceae</taxon>
        <taxon>Rubrobacter</taxon>
    </lineage>
</organism>
<protein>
    <recommendedName>
        <fullName evidence="3">ParB/Sulfiredoxin domain-containing protein</fullName>
    </recommendedName>
</protein>
<evidence type="ECO:0000313" key="1">
    <source>
        <dbReference type="EMBL" id="QIN83102.1"/>
    </source>
</evidence>
<dbReference type="SUPFAM" id="SSF110849">
    <property type="entry name" value="ParB/Sulfiredoxin"/>
    <property type="match status" value="1"/>
</dbReference>
<dbReference type="InterPro" id="IPR036086">
    <property type="entry name" value="ParB/Sulfiredoxin_sf"/>
</dbReference>
<dbReference type="Proteomes" id="UP000501452">
    <property type="component" value="Chromosome"/>
</dbReference>
<dbReference type="AlphaFoldDB" id="A0A6G8Q9J5"/>
<dbReference type="RefSeq" id="WP_166176069.1">
    <property type="nucleotide sequence ID" value="NZ_CP045119.1"/>
</dbReference>
<dbReference type="EMBL" id="CP045119">
    <property type="protein sequence ID" value="QIN83102.1"/>
    <property type="molecule type" value="Genomic_DNA"/>
</dbReference>
<reference evidence="1 2" key="1">
    <citation type="submission" date="2019-10" db="EMBL/GenBank/DDBJ databases">
        <title>Rubrobacter sp nov SCSIO 52090 isolated from a deep-sea sediment in the South China Sea.</title>
        <authorList>
            <person name="Chen R.W."/>
        </authorList>
    </citation>
    <scope>NUCLEOTIDE SEQUENCE [LARGE SCALE GENOMIC DNA]</scope>
    <source>
        <strain evidence="1 2">SCSIO 52909</strain>
    </source>
</reference>
<keyword evidence="2" id="KW-1185">Reference proteome</keyword>
<sequence>MAAMVELMSLSEQVDREFATARRRARLHGLWRRLGGLPGPGTLLSFDEERRSARASGGFRRGRRTVEVSRIVGSAGKHEQFDDTFMPLRGASPDRWKRIDRAYRSGEELPPVSLYGIDGDYFVQDGHHRVSVARFHGAEWVDAEVTEFRSSRRPKLAADFGPLVPAAASPPA</sequence>
<accession>A0A6G8Q9J5</accession>
<evidence type="ECO:0008006" key="3">
    <source>
        <dbReference type="Google" id="ProtNLM"/>
    </source>
</evidence>